<dbReference type="GeneID" id="20283774"/>
<dbReference type="Gene3D" id="1.10.132.80">
    <property type="match status" value="1"/>
</dbReference>
<evidence type="ECO:0008006" key="3">
    <source>
        <dbReference type="Google" id="ProtNLM"/>
    </source>
</evidence>
<reference evidence="1 2" key="1">
    <citation type="submission" date="2014-05" db="EMBL/GenBank/DDBJ databases">
        <title>Complete Genome Sequence of the Acinetobacter phage YMC/13/01/C62.</title>
        <authorList>
            <person name="Jeon J."/>
            <person name="Yong D."/>
            <person name="Lee K."/>
        </authorList>
    </citation>
    <scope>NUCLEOTIDE SEQUENCE [LARGE SCALE GENOMIC DNA]</scope>
</reference>
<protein>
    <recommendedName>
        <fullName evidence="3">Terminase small subunit</fullName>
    </recommendedName>
</protein>
<dbReference type="RefSeq" id="YP_009055422.1">
    <property type="nucleotide sequence ID" value="NC_024785.1"/>
</dbReference>
<organism evidence="1 2">
    <name type="scientific">Acinetobacter phage YMC-13-01-C62</name>
    <dbReference type="NCBI Taxonomy" id="1505225"/>
    <lineage>
        <taxon>Viruses</taxon>
        <taxon>Duplodnaviria</taxon>
        <taxon>Heunggongvirae</taxon>
        <taxon>Uroviricota</taxon>
        <taxon>Caudoviricetes</taxon>
        <taxon>Obolenskvirus</taxon>
        <taxon>Obolenskvirus AbC62</taxon>
    </lineage>
</organism>
<evidence type="ECO:0000313" key="1">
    <source>
        <dbReference type="EMBL" id="AID17915.1"/>
    </source>
</evidence>
<dbReference type="KEGG" id="vg:20283774"/>
<dbReference type="Pfam" id="PF16677">
    <property type="entry name" value="GP3_package"/>
    <property type="match status" value="1"/>
</dbReference>
<gene>
    <name evidence="1" type="ORF">BPABA14_00010</name>
</gene>
<dbReference type="EMBL" id="KJ817802">
    <property type="protein sequence ID" value="AID17915.1"/>
    <property type="molecule type" value="Genomic_DNA"/>
</dbReference>
<dbReference type="InterPro" id="IPR032066">
    <property type="entry name" value="GP3_package"/>
</dbReference>
<accession>A0A068CGC1</accession>
<evidence type="ECO:0000313" key="2">
    <source>
        <dbReference type="Proteomes" id="UP000027393"/>
    </source>
</evidence>
<dbReference type="Proteomes" id="UP000027393">
    <property type="component" value="Segment"/>
</dbReference>
<proteinExistence type="predicted"/>
<name>A0A068CGC1_9CAUD</name>
<sequence length="129" mass="14006">MSNEVGRPSGLTPELIEKAKEYLITGYKEIENIVPSIAGLGCYLGIGRSTIYEYKALSPEFADTLDAIMMKQEMLLINGGLSQQFSGTITKLMLANHGYSDKVETDITSNGESVNKPTVINLVGKIDSD</sequence>
<keyword evidence="2" id="KW-1185">Reference proteome</keyword>
<dbReference type="OrthoDB" id="27130at10239"/>